<name>A0A1L9C429_9EURY</name>
<sequence>MSFYEIGFAENLYFTYKQKKTQRKRRFSLKIVFDVVAFVFS</sequence>
<comment type="caution">
    <text evidence="1">The sequence shown here is derived from an EMBL/GenBank/DDBJ whole genome shotgun (WGS) entry which is preliminary data.</text>
</comment>
<dbReference type="EMBL" id="JWTK01000003">
    <property type="protein sequence ID" value="OJH49168.1"/>
    <property type="molecule type" value="Genomic_DNA"/>
</dbReference>
<evidence type="ECO:0000313" key="2">
    <source>
        <dbReference type="Proteomes" id="UP000185713"/>
    </source>
</evidence>
<dbReference type="AlphaFoldDB" id="A0A1L9C429"/>
<gene>
    <name evidence="1" type="ORF">MPF_1035</name>
</gene>
<accession>A0A1L9C429</accession>
<reference evidence="1 2" key="1">
    <citation type="submission" date="2014-12" db="EMBL/GenBank/DDBJ databases">
        <title>The genome sequence of Methanohalophilus portucalensis strain FDF1.</title>
        <authorList>
            <person name="Lai M.-C."/>
            <person name="Lai S.-J."/>
        </authorList>
    </citation>
    <scope>NUCLEOTIDE SEQUENCE [LARGE SCALE GENOMIC DNA]</scope>
    <source>
        <strain evidence="1 2">FDF-1</strain>
    </source>
</reference>
<dbReference type="Proteomes" id="UP000185713">
    <property type="component" value="Unassembled WGS sequence"/>
</dbReference>
<proteinExistence type="predicted"/>
<evidence type="ECO:0000313" key="1">
    <source>
        <dbReference type="EMBL" id="OJH49168.1"/>
    </source>
</evidence>
<organism evidence="1 2">
    <name type="scientific">Methanohalophilus portucalensis FDF-1</name>
    <dbReference type="NCBI Taxonomy" id="523843"/>
    <lineage>
        <taxon>Archaea</taxon>
        <taxon>Methanobacteriati</taxon>
        <taxon>Methanobacteriota</taxon>
        <taxon>Stenosarchaea group</taxon>
        <taxon>Methanomicrobia</taxon>
        <taxon>Methanosarcinales</taxon>
        <taxon>Methanosarcinaceae</taxon>
        <taxon>Methanohalophilus</taxon>
    </lineage>
</organism>
<protein>
    <submittedName>
        <fullName evidence="1">Uncharacterized protein</fullName>
    </submittedName>
</protein>